<evidence type="ECO:0000256" key="1">
    <source>
        <dbReference type="SAM" id="MobiDB-lite"/>
    </source>
</evidence>
<evidence type="ECO:0000313" key="4">
    <source>
        <dbReference type="Proteomes" id="UP000574769"/>
    </source>
</evidence>
<feature type="region of interest" description="Disordered" evidence="1">
    <location>
        <begin position="1"/>
        <end position="27"/>
    </location>
</feature>
<sequence length="378" mass="40753">MLGSDSDIADPITLVARPPGPNRAPESRDTLDRFLDGICRTVGALAGCLIPHDDRAMGAIIRPCGFTARNDEARAALRVLLRVEVELSRRGYGWVRDAGAPDYCGLAVETPMQHGAGHLLLLFACDQLEEEAVIVQVLALAPGLGAMAGAMHEVTVDLALAERRHRALAAALRQSECGTVLVRADHSVLFANPAAQAILNVADGMELRRNLLRPERYQDVIRFQAALDAVIAPPLHAKPGRSRSLMMLLERSSAQRPLIAVIAPTGCEGADGGMDGGDQGEAAAIVYLMRPECSVAQGLEAICQLHGLSPVETQLVSHLVSGLPLVETAAQMRIKPDTARTYLKQVFAKTDTHRQSDLLQLMLRYQRAVRGDFLFESA</sequence>
<dbReference type="EMBL" id="JACHNY010000001">
    <property type="protein sequence ID" value="MBB4616556.1"/>
    <property type="molecule type" value="Genomic_DNA"/>
</dbReference>
<organism evidence="3 4">
    <name type="scientific">Sphingomonas abaci</name>
    <dbReference type="NCBI Taxonomy" id="237611"/>
    <lineage>
        <taxon>Bacteria</taxon>
        <taxon>Pseudomonadati</taxon>
        <taxon>Pseudomonadota</taxon>
        <taxon>Alphaproteobacteria</taxon>
        <taxon>Sphingomonadales</taxon>
        <taxon>Sphingomonadaceae</taxon>
        <taxon>Sphingomonas</taxon>
    </lineage>
</organism>
<dbReference type="GO" id="GO:0003677">
    <property type="term" value="F:DNA binding"/>
    <property type="evidence" value="ECO:0007669"/>
    <property type="project" value="UniProtKB-KW"/>
</dbReference>
<dbReference type="RefSeq" id="WP_184111476.1">
    <property type="nucleotide sequence ID" value="NZ_JACHNY010000001.1"/>
</dbReference>
<evidence type="ECO:0000259" key="2">
    <source>
        <dbReference type="SMART" id="SM00421"/>
    </source>
</evidence>
<dbReference type="InterPro" id="IPR000792">
    <property type="entry name" value="Tscrpt_reg_LuxR_C"/>
</dbReference>
<comment type="caution">
    <text evidence="3">The sequence shown here is derived from an EMBL/GenBank/DDBJ whole genome shotgun (WGS) entry which is preliminary data.</text>
</comment>
<dbReference type="Proteomes" id="UP000574769">
    <property type="component" value="Unassembled WGS sequence"/>
</dbReference>
<dbReference type="InterPro" id="IPR016032">
    <property type="entry name" value="Sig_transdc_resp-reg_C-effctor"/>
</dbReference>
<keyword evidence="3" id="KW-0238">DNA-binding</keyword>
<feature type="domain" description="HTH luxR-type" evidence="2">
    <location>
        <begin position="305"/>
        <end position="362"/>
    </location>
</feature>
<accession>A0A7W7AGQ3</accession>
<name>A0A7W7AGQ3_9SPHN</name>
<evidence type="ECO:0000313" key="3">
    <source>
        <dbReference type="EMBL" id="MBB4616556.1"/>
    </source>
</evidence>
<keyword evidence="4" id="KW-1185">Reference proteome</keyword>
<dbReference type="InterPro" id="IPR036388">
    <property type="entry name" value="WH-like_DNA-bd_sf"/>
</dbReference>
<dbReference type="SUPFAM" id="SSF46894">
    <property type="entry name" value="C-terminal effector domain of the bipartite response regulators"/>
    <property type="match status" value="1"/>
</dbReference>
<reference evidence="3 4" key="1">
    <citation type="submission" date="2020-08" db="EMBL/GenBank/DDBJ databases">
        <title>Genomic Encyclopedia of Type Strains, Phase IV (KMG-IV): sequencing the most valuable type-strain genomes for metagenomic binning, comparative biology and taxonomic classification.</title>
        <authorList>
            <person name="Goeker M."/>
        </authorList>
    </citation>
    <scope>NUCLEOTIDE SEQUENCE [LARGE SCALE GENOMIC DNA]</scope>
    <source>
        <strain evidence="3 4">DSM 15867</strain>
    </source>
</reference>
<dbReference type="GO" id="GO:0006355">
    <property type="term" value="P:regulation of DNA-templated transcription"/>
    <property type="evidence" value="ECO:0007669"/>
    <property type="project" value="InterPro"/>
</dbReference>
<protein>
    <submittedName>
        <fullName evidence="3">DNA-binding CsgD family transcriptional regulator/PAS domain-containing protein</fullName>
    </submittedName>
</protein>
<dbReference type="SMART" id="SM00421">
    <property type="entry name" value="HTH_LUXR"/>
    <property type="match status" value="1"/>
</dbReference>
<proteinExistence type="predicted"/>
<dbReference type="AlphaFoldDB" id="A0A7W7AGQ3"/>
<dbReference type="Gene3D" id="1.10.10.10">
    <property type="entry name" value="Winged helix-like DNA-binding domain superfamily/Winged helix DNA-binding domain"/>
    <property type="match status" value="1"/>
</dbReference>
<gene>
    <name evidence="3" type="ORF">GGQ96_000662</name>
</gene>